<reference evidence="2" key="1">
    <citation type="submission" date="2022-11" db="UniProtKB">
        <authorList>
            <consortium name="WormBaseParasite"/>
        </authorList>
    </citation>
    <scope>IDENTIFICATION</scope>
</reference>
<protein>
    <submittedName>
        <fullName evidence="2">Uncharacterized protein</fullName>
    </submittedName>
</protein>
<accession>A0AC35FX92</accession>
<name>A0AC35FX92_9BILA</name>
<sequence>MSYPPQQQQPQQQSSQYMPLSNISKTSPLSSTNIPSVSHQPQPQSNPPLESTELQQYKTDTKLYELLQKTRANPEFNQQLGDEILEELYDFSLDCSFFAKQRSDGRFILPTNLPTLPPEHDQINNSQRPHPGMIKIPNSQPGSSYSTPQQQQHWSFPQQNQQPGPSMQRPQMAGPSGQSMTPPTPLPIHPPEFHRFNLQAPIKHAMQSGSNPQQMRSPFYPSPSMTPEQQQMYLQQQQQQQQPKQNGCGPESVRMMSPAYSQVPTPQSQHGGQFSRQSSFKMNTPQPMIKQDNPLQTQNSISNNKSQHQQQQQYSQQEAYFQGRQPHQIQRIDSNDNEMKPPLIPKHENGIPLQQQQKINGIMGQQQPQHYQHSNFQNDLTSPKYQIKNELMSPNGTTSYISNRIQQSPLQANGQPMSSIGQTNVSPLVAITPPIGNGSPGCSSLAAVLASKPQSKTILAHAMDDPHRSTASPASEASTASTSSRKRTAEDDSTAPKIIKRPRCNPKNMPYTNMLNFILRYLPQTQETRMIPYICSLLLEHGKASKRVLEWKDEARTFTISKPRVFADRYKEALGLGDNCRDVSTTKMEQEMEKKLSKIMIGNHKLIQRIDQKTKTYTFLYGFSETPNLRENKTQLDLNQAGVIMEFPSPPLSAGPQSKFPPLPHFASGAPITA</sequence>
<organism evidence="1 2">
    <name type="scientific">Panagrolaimus sp. PS1159</name>
    <dbReference type="NCBI Taxonomy" id="55785"/>
    <lineage>
        <taxon>Eukaryota</taxon>
        <taxon>Metazoa</taxon>
        <taxon>Ecdysozoa</taxon>
        <taxon>Nematoda</taxon>
        <taxon>Chromadorea</taxon>
        <taxon>Rhabditida</taxon>
        <taxon>Tylenchina</taxon>
        <taxon>Panagrolaimomorpha</taxon>
        <taxon>Panagrolaimoidea</taxon>
        <taxon>Panagrolaimidae</taxon>
        <taxon>Panagrolaimus</taxon>
    </lineage>
</organism>
<dbReference type="WBParaSite" id="PS1159_v2.g21716.t1">
    <property type="protein sequence ID" value="PS1159_v2.g21716.t1"/>
    <property type="gene ID" value="PS1159_v2.g21716"/>
</dbReference>
<proteinExistence type="predicted"/>
<evidence type="ECO:0000313" key="2">
    <source>
        <dbReference type="WBParaSite" id="PS1159_v2.g21716.t1"/>
    </source>
</evidence>
<dbReference type="Proteomes" id="UP000887580">
    <property type="component" value="Unplaced"/>
</dbReference>
<evidence type="ECO:0000313" key="1">
    <source>
        <dbReference type="Proteomes" id="UP000887580"/>
    </source>
</evidence>